<gene>
    <name evidence="3" type="ORF">FIBSPDRAFT_760857</name>
</gene>
<dbReference type="OrthoDB" id="5598737at2759"/>
<feature type="domain" description="HMG" evidence="2">
    <location>
        <begin position="292"/>
        <end position="425"/>
    </location>
</feature>
<accession>A0A165XQ30</accession>
<name>A0A165XQ30_9AGAM</name>
<feature type="compositionally biased region" description="Basic residues" evidence="1">
    <location>
        <begin position="48"/>
        <end position="63"/>
    </location>
</feature>
<evidence type="ECO:0000313" key="4">
    <source>
        <dbReference type="Proteomes" id="UP000076532"/>
    </source>
</evidence>
<dbReference type="Proteomes" id="UP000076532">
    <property type="component" value="Unassembled WGS sequence"/>
</dbReference>
<dbReference type="EMBL" id="KV417714">
    <property type="protein sequence ID" value="KZP08774.1"/>
    <property type="molecule type" value="Genomic_DNA"/>
</dbReference>
<dbReference type="AlphaFoldDB" id="A0A165XQ30"/>
<proteinExistence type="predicted"/>
<reference evidence="3 4" key="1">
    <citation type="journal article" date="2016" name="Mol. Biol. Evol.">
        <title>Comparative Genomics of Early-Diverging Mushroom-Forming Fungi Provides Insights into the Origins of Lignocellulose Decay Capabilities.</title>
        <authorList>
            <person name="Nagy L.G."/>
            <person name="Riley R."/>
            <person name="Tritt A."/>
            <person name="Adam C."/>
            <person name="Daum C."/>
            <person name="Floudas D."/>
            <person name="Sun H."/>
            <person name="Yadav J.S."/>
            <person name="Pangilinan J."/>
            <person name="Larsson K.H."/>
            <person name="Matsuura K."/>
            <person name="Barry K."/>
            <person name="Labutti K."/>
            <person name="Kuo R."/>
            <person name="Ohm R.A."/>
            <person name="Bhattacharya S.S."/>
            <person name="Shirouzu T."/>
            <person name="Yoshinaga Y."/>
            <person name="Martin F.M."/>
            <person name="Grigoriev I.V."/>
            <person name="Hibbett D.S."/>
        </authorList>
    </citation>
    <scope>NUCLEOTIDE SEQUENCE [LARGE SCALE GENOMIC DNA]</scope>
    <source>
        <strain evidence="3 4">CBS 109695</strain>
    </source>
</reference>
<dbReference type="Pfam" id="PF18717">
    <property type="entry name" value="CxC4"/>
    <property type="match status" value="1"/>
</dbReference>
<protein>
    <recommendedName>
        <fullName evidence="2">HMG domain-containing protein</fullName>
    </recommendedName>
</protein>
<feature type="region of interest" description="Disordered" evidence="1">
    <location>
        <begin position="35"/>
        <end position="81"/>
    </location>
</feature>
<organism evidence="3 4">
    <name type="scientific">Athelia psychrophila</name>
    <dbReference type="NCBI Taxonomy" id="1759441"/>
    <lineage>
        <taxon>Eukaryota</taxon>
        <taxon>Fungi</taxon>
        <taxon>Dikarya</taxon>
        <taxon>Basidiomycota</taxon>
        <taxon>Agaricomycotina</taxon>
        <taxon>Agaricomycetes</taxon>
        <taxon>Agaricomycetidae</taxon>
        <taxon>Atheliales</taxon>
        <taxon>Atheliaceae</taxon>
        <taxon>Athelia</taxon>
    </lineage>
</organism>
<evidence type="ECO:0000256" key="1">
    <source>
        <dbReference type="SAM" id="MobiDB-lite"/>
    </source>
</evidence>
<keyword evidence="4" id="KW-1185">Reference proteome</keyword>
<dbReference type="InterPro" id="IPR040648">
    <property type="entry name" value="HMGXB3_CxC4"/>
</dbReference>
<feature type="region of interest" description="Disordered" evidence="1">
    <location>
        <begin position="1"/>
        <end position="23"/>
    </location>
</feature>
<evidence type="ECO:0000259" key="2">
    <source>
        <dbReference type="Pfam" id="PF18717"/>
    </source>
</evidence>
<evidence type="ECO:0000313" key="3">
    <source>
        <dbReference type="EMBL" id="KZP08774.1"/>
    </source>
</evidence>
<sequence length="633" mass="71065">MLSSPQSPVLSITLNTPPGSPTQVFHKFLPETPISPISWNPATAARAPARRAQKPDRNRKRQHLKEPGDDLPSRSQVSPTTVSNLVEEDFWTEALHKPSTPANLEGDTYDQYCELVVNDGVSFYQITTTIYVVQGWDVRSNAGTDSWFHLQRKKIGDDWVAVCFFPTRECVHVCFSRELDDTGEPEEGTFHKDDEAVILFSRQSAAAADSFLNYFSVIFLGQTAVKSRAVITYNGPNDGLGIWSCTKDQGTGSRVYDVARQADHSVSYLPILAPLWASLSGDSFLYTCSSPSHQPPNYIPFTNSGSCFFHPPTTRSTTRQAERRPCIIYTLVGTYEADIELQQCLLCPPNRRRFVGPETRELGLFNYNNRILCTHDLLDEYTSAFTSSETPFVAWVATISRRYINYNSQKSFLTEKMFRSVWFSFARLQDLDSEMLCPVCGPIPEDTIWDGITLAFSQKHLLPSLCPPTISNEHSLQRDNVRYSSHMQYIPDQKLRKAVRKVISGRSLVLHANEEVDADEDSESGMTERAAQELLDRVDAIPNVADALGLLHESLMDVFNANFGIEALGAEYKAPAVYRRLFTQLSAEESALQMSNRPALKALNMFVSDPTSANASRLVVLRRVFVVVPRWAL</sequence>